<dbReference type="GO" id="GO:0005829">
    <property type="term" value="C:cytosol"/>
    <property type="evidence" value="ECO:0007669"/>
    <property type="project" value="TreeGrafter"/>
</dbReference>
<evidence type="ECO:0000256" key="8">
    <source>
        <dbReference type="ARBA" id="ARBA00031615"/>
    </source>
</evidence>
<sequence length="625" mass="70263">MKHIVIGTAGHIDHGKTTLIKRLTGIETDTTREEKERGMSINLGFAYVDLPNGERIGIVDVPGHEKFIKNMLAGVAGINLVLLVIDANEGIMPQTKEHMDILTLLGIEDFIVVLTKVGAVDEELREIVYEDIQESLKGTPLEQAPIIETDAVENIGIDKLKEVIMLKVEQLSTDIVEAAPRLNVDRSFSVKGFGTVVTGTLLDGSLKIGDELIAYPGEIKTKVRNIQVHETNQELAYPGQRTALNLTKIGVDEVGRGSVLTTKANVEPTWMLDTKITCLNLPQNQLELWDRVHLHIGTKEVRGRIVPLGVDKILAGEEGFVQLRLEEQVAVKSGDHFIIRSYSPVVTIGGGVVLEANPVKHRRFNEETLASLKIKEEGNFEDLILDYLNNKIKQFKTAKEIAEYLNANLDLVRDTLDDLIVKGQVFPVSHTFLGMEEVNRSLVEMEQVLENYHKKYRLRQGMSLEEFRSKFGQFKGKELEAMLKYLKEEQLVQVTGSLIKLTDFEVSYNSYQLKEKERIEKVLKQSGLTPPSVEEILADSPNAKEVLEALNGVSIYYLNPETIIHMDTFNHGVNFVKQHITENGSLTLGEFRDEMDTSRKYAMMFLEHLDELGITKRVENNRVLA</sequence>
<keyword evidence="5" id="KW-0648">Protein biosynthesis</keyword>
<evidence type="ECO:0000313" key="10">
    <source>
        <dbReference type="EMBL" id="RST90167.1"/>
    </source>
</evidence>
<dbReference type="PROSITE" id="PS51722">
    <property type="entry name" value="G_TR_2"/>
    <property type="match status" value="1"/>
</dbReference>
<gene>
    <name evidence="10" type="primary">selB</name>
    <name evidence="10" type="ORF">C7P63_03570</name>
</gene>
<dbReference type="PANTHER" id="PTHR43721:SF22">
    <property type="entry name" value="ELONGATION FACTOR TU, MITOCHONDRIAL"/>
    <property type="match status" value="1"/>
</dbReference>
<dbReference type="Gene3D" id="1.10.10.10">
    <property type="entry name" value="Winged helix-like DNA-binding domain superfamily/Winged helix DNA-binding domain"/>
    <property type="match status" value="1"/>
</dbReference>
<dbReference type="InterPro" id="IPR027417">
    <property type="entry name" value="P-loop_NTPase"/>
</dbReference>
<dbReference type="RefSeq" id="WP_125942780.1">
    <property type="nucleotide sequence ID" value="NZ_PXZH01000001.1"/>
</dbReference>
<evidence type="ECO:0000256" key="1">
    <source>
        <dbReference type="ARBA" id="ARBA00004496"/>
    </source>
</evidence>
<accession>A0A429Z8Y1</accession>
<dbReference type="AlphaFoldDB" id="A0A429Z8Y1"/>
<dbReference type="Gene3D" id="2.40.30.10">
    <property type="entry name" value="Translation factors"/>
    <property type="match status" value="1"/>
</dbReference>
<dbReference type="InterPro" id="IPR009001">
    <property type="entry name" value="Transl_elong_EF1A/Init_IF2_C"/>
</dbReference>
<dbReference type="EMBL" id="PXZH01000001">
    <property type="protein sequence ID" value="RST90167.1"/>
    <property type="molecule type" value="Genomic_DNA"/>
</dbReference>
<keyword evidence="3" id="KW-0963">Cytoplasm</keyword>
<evidence type="ECO:0000256" key="7">
    <source>
        <dbReference type="ARBA" id="ARBA00025526"/>
    </source>
</evidence>
<dbReference type="GO" id="GO:0003746">
    <property type="term" value="F:translation elongation factor activity"/>
    <property type="evidence" value="ECO:0007669"/>
    <property type="project" value="UniProtKB-KW"/>
</dbReference>
<dbReference type="InterPro" id="IPR004535">
    <property type="entry name" value="Transl_elong_SelB"/>
</dbReference>
<dbReference type="InterPro" id="IPR015191">
    <property type="entry name" value="SelB_WHD4"/>
</dbReference>
<proteinExistence type="predicted"/>
<evidence type="ECO:0000256" key="5">
    <source>
        <dbReference type="ARBA" id="ARBA00022917"/>
    </source>
</evidence>
<dbReference type="Pfam" id="PF09107">
    <property type="entry name" value="WHD_3rd_SelB"/>
    <property type="match status" value="1"/>
</dbReference>
<protein>
    <recommendedName>
        <fullName evidence="2">Selenocysteine-specific elongation factor</fullName>
    </recommendedName>
    <alternativeName>
        <fullName evidence="8">SelB translation factor</fullName>
    </alternativeName>
</protein>
<dbReference type="CDD" id="cd04171">
    <property type="entry name" value="SelB"/>
    <property type="match status" value="1"/>
</dbReference>
<dbReference type="CDD" id="cd15491">
    <property type="entry name" value="selB_III"/>
    <property type="match status" value="1"/>
</dbReference>
<dbReference type="Gene3D" id="3.40.50.300">
    <property type="entry name" value="P-loop containing nucleotide triphosphate hydrolases"/>
    <property type="match status" value="1"/>
</dbReference>
<comment type="caution">
    <text evidence="10">The sequence shown here is derived from an EMBL/GenBank/DDBJ whole genome shotgun (WGS) entry which is preliminary data.</text>
</comment>
<dbReference type="GO" id="GO:0003723">
    <property type="term" value="F:RNA binding"/>
    <property type="evidence" value="ECO:0007669"/>
    <property type="project" value="InterPro"/>
</dbReference>
<dbReference type="InterPro" id="IPR036388">
    <property type="entry name" value="WH-like_DNA-bd_sf"/>
</dbReference>
<evidence type="ECO:0000256" key="4">
    <source>
        <dbReference type="ARBA" id="ARBA00022741"/>
    </source>
</evidence>
<dbReference type="GO" id="GO:0003924">
    <property type="term" value="F:GTPase activity"/>
    <property type="evidence" value="ECO:0007669"/>
    <property type="project" value="InterPro"/>
</dbReference>
<dbReference type="InterPro" id="IPR000795">
    <property type="entry name" value="T_Tr_GTP-bd_dom"/>
</dbReference>
<dbReference type="CDD" id="cd03696">
    <property type="entry name" value="SelB_II"/>
    <property type="match status" value="1"/>
</dbReference>
<dbReference type="Gene3D" id="1.10.10.2770">
    <property type="match status" value="1"/>
</dbReference>
<reference evidence="10 11" key="1">
    <citation type="submission" date="2018-03" db="EMBL/GenBank/DDBJ databases">
        <authorList>
            <person name="Gulvik C.A."/>
        </authorList>
    </citation>
    <scope>NUCLEOTIDE SEQUENCE [LARGE SCALE GENOMIC DNA]</scope>
    <source>
        <strain evidence="10 11">JCM 31581</strain>
    </source>
</reference>
<dbReference type="Pfam" id="PF03144">
    <property type="entry name" value="GTP_EFTU_D2"/>
    <property type="match status" value="1"/>
</dbReference>
<dbReference type="Pfam" id="PF25461">
    <property type="entry name" value="Beta-barrel_SelB"/>
    <property type="match status" value="1"/>
</dbReference>
<dbReference type="InterPro" id="IPR015190">
    <property type="entry name" value="Elong_fac_SelB-wing-hlx_typ-2"/>
</dbReference>
<dbReference type="InterPro" id="IPR057335">
    <property type="entry name" value="Beta-barrel_SelB"/>
</dbReference>
<dbReference type="InterPro" id="IPR050055">
    <property type="entry name" value="EF-Tu_GTPase"/>
</dbReference>
<dbReference type="OrthoDB" id="9804504at2"/>
<dbReference type="Pfam" id="PF00009">
    <property type="entry name" value="GTP_EFTU"/>
    <property type="match status" value="1"/>
</dbReference>
<evidence type="ECO:0000256" key="2">
    <source>
        <dbReference type="ARBA" id="ARBA00015953"/>
    </source>
</evidence>
<dbReference type="GO" id="GO:0005525">
    <property type="term" value="F:GTP binding"/>
    <property type="evidence" value="ECO:0007669"/>
    <property type="project" value="UniProtKB-KW"/>
</dbReference>
<evidence type="ECO:0000259" key="9">
    <source>
        <dbReference type="PROSITE" id="PS51722"/>
    </source>
</evidence>
<dbReference type="Proteomes" id="UP000277864">
    <property type="component" value="Unassembled WGS sequence"/>
</dbReference>
<dbReference type="SUPFAM" id="SSF52540">
    <property type="entry name" value="P-loop containing nucleoside triphosphate hydrolases"/>
    <property type="match status" value="1"/>
</dbReference>
<dbReference type="GO" id="GO:0001514">
    <property type="term" value="P:selenocysteine incorporation"/>
    <property type="evidence" value="ECO:0007669"/>
    <property type="project" value="InterPro"/>
</dbReference>
<dbReference type="InterPro" id="IPR005225">
    <property type="entry name" value="Small_GTP-bd"/>
</dbReference>
<dbReference type="SUPFAM" id="SSF50465">
    <property type="entry name" value="EF-Tu/eEF-1alpha/eIF2-gamma C-terminal domain"/>
    <property type="match status" value="1"/>
</dbReference>
<evidence type="ECO:0000256" key="6">
    <source>
        <dbReference type="ARBA" id="ARBA00023134"/>
    </source>
</evidence>
<dbReference type="InterPro" id="IPR009000">
    <property type="entry name" value="Transl_B-barrel_sf"/>
</dbReference>
<keyword evidence="10" id="KW-0251">Elongation factor</keyword>
<keyword evidence="6" id="KW-0342">GTP-binding</keyword>
<comment type="function">
    <text evidence="7">Translation factor necessary for the incorporation of selenocysteine into proteins. It probably replaces EF-Tu for the insertion of selenocysteine directed by the UGA codon. SelB binds GTP and GDP.</text>
</comment>
<evidence type="ECO:0000313" key="11">
    <source>
        <dbReference type="Proteomes" id="UP000277864"/>
    </source>
</evidence>
<name>A0A429Z8Y1_9ENTE</name>
<dbReference type="PANTHER" id="PTHR43721">
    <property type="entry name" value="ELONGATION FACTOR TU-RELATED"/>
    <property type="match status" value="1"/>
</dbReference>
<dbReference type="SUPFAM" id="SSF46785">
    <property type="entry name" value="Winged helix' DNA-binding domain"/>
    <property type="match status" value="2"/>
</dbReference>
<dbReference type="SUPFAM" id="SSF50447">
    <property type="entry name" value="Translation proteins"/>
    <property type="match status" value="1"/>
</dbReference>
<dbReference type="InterPro" id="IPR004161">
    <property type="entry name" value="EFTu-like_2"/>
</dbReference>
<feature type="domain" description="Tr-type G" evidence="9">
    <location>
        <begin position="1"/>
        <end position="172"/>
    </location>
</feature>
<keyword evidence="11" id="KW-1185">Reference proteome</keyword>
<dbReference type="NCBIfam" id="TIGR00475">
    <property type="entry name" value="selB"/>
    <property type="match status" value="1"/>
</dbReference>
<comment type="subcellular location">
    <subcellularLocation>
        <location evidence="1">Cytoplasm</location>
    </subcellularLocation>
</comment>
<dbReference type="NCBIfam" id="TIGR00231">
    <property type="entry name" value="small_GTP"/>
    <property type="match status" value="1"/>
</dbReference>
<keyword evidence="4" id="KW-0547">Nucleotide-binding</keyword>
<organism evidence="10 11">
    <name type="scientific">Vagococcus humatus</name>
    <dbReference type="NCBI Taxonomy" id="1889241"/>
    <lineage>
        <taxon>Bacteria</taxon>
        <taxon>Bacillati</taxon>
        <taxon>Bacillota</taxon>
        <taxon>Bacilli</taxon>
        <taxon>Lactobacillales</taxon>
        <taxon>Enterococcaceae</taxon>
        <taxon>Vagococcus</taxon>
    </lineage>
</organism>
<dbReference type="Pfam" id="PF09106">
    <property type="entry name" value="WHD_2nd_SelB"/>
    <property type="match status" value="1"/>
</dbReference>
<dbReference type="InterPro" id="IPR036390">
    <property type="entry name" value="WH_DNA-bd_sf"/>
</dbReference>
<evidence type="ECO:0000256" key="3">
    <source>
        <dbReference type="ARBA" id="ARBA00022490"/>
    </source>
</evidence>